<sequence length="247" mass="28029">MMRTIVVQRASIGPGLRDRDCDRAPSAGSAAGRAAPIGIRRYVDALMFTGMSRRCVVRCGYSRGPADNAVGRVSSARHRRCLWRSLLTLRSADTRAVPHRGQRRRRISAARRKAARTHCFGRRRRVGCVARRRHVRRGAQPGRAGGAPRMRHTLFALAKRTVKREGNDLSRRAGHTFACPIVPCLLEEHAFEIETSRSQIVILIDRGQRAAAGRVFKRVRHQRDRKTERLHRRFELARHSVVVGRRT</sequence>
<evidence type="ECO:0000313" key="2">
    <source>
        <dbReference type="Proteomes" id="UP000029424"/>
    </source>
</evidence>
<dbReference type="KEGG" id="bok:DM82_905"/>
<gene>
    <name evidence="1" type="ORF">DM82_905</name>
</gene>
<accession>A0AAI8B905</accession>
<name>A0AAI8B905_9BURK</name>
<proteinExistence type="predicted"/>
<protein>
    <submittedName>
        <fullName evidence="1">Uncharacterized protein</fullName>
    </submittedName>
</protein>
<dbReference type="EMBL" id="CP008726">
    <property type="protein sequence ID" value="AIO67901.1"/>
    <property type="molecule type" value="Genomic_DNA"/>
</dbReference>
<evidence type="ECO:0000313" key="1">
    <source>
        <dbReference type="EMBL" id="AIO67901.1"/>
    </source>
</evidence>
<keyword evidence="2" id="KW-1185">Reference proteome</keyword>
<dbReference type="Proteomes" id="UP000029424">
    <property type="component" value="Chromosome 1"/>
</dbReference>
<dbReference type="AlphaFoldDB" id="A0AAI8B905"/>
<reference evidence="1 2" key="1">
    <citation type="submission" date="2014-06" db="EMBL/GenBank/DDBJ databases">
        <authorList>
            <person name="Bishop-Lilly K.A."/>
            <person name="Broomall S.M."/>
            <person name="Chain P.S."/>
            <person name="Chertkov O."/>
            <person name="Coyne S.R."/>
            <person name="Daligault H.E."/>
            <person name="Davenport K.W."/>
            <person name="Erkkila T."/>
            <person name="Frey K.G."/>
            <person name="Gibbons H.S."/>
            <person name="Gu W."/>
            <person name="Jaissle J."/>
            <person name="Johnson S.L."/>
            <person name="Koroleva G.I."/>
            <person name="Ladner J.T."/>
            <person name="Lo C.-C."/>
            <person name="Minogue T.D."/>
            <person name="Munk C."/>
            <person name="Palacios G.F."/>
            <person name="Redden C.L."/>
            <person name="Rosenzweig C.N."/>
            <person name="Scholz M.B."/>
            <person name="Teshima H."/>
            <person name="Xu Y."/>
        </authorList>
    </citation>
    <scope>NUCLEOTIDE SEQUENCE [LARGE SCALE GENOMIC DNA]</scope>
    <source>
        <strain evidence="1 2">EO147</strain>
    </source>
</reference>
<organism evidence="1 2">
    <name type="scientific">Burkholderia oklahomensis</name>
    <dbReference type="NCBI Taxonomy" id="342113"/>
    <lineage>
        <taxon>Bacteria</taxon>
        <taxon>Pseudomonadati</taxon>
        <taxon>Pseudomonadota</taxon>
        <taxon>Betaproteobacteria</taxon>
        <taxon>Burkholderiales</taxon>
        <taxon>Burkholderiaceae</taxon>
        <taxon>Burkholderia</taxon>
        <taxon>pseudomallei group</taxon>
    </lineage>
</organism>